<dbReference type="InterPro" id="IPR036396">
    <property type="entry name" value="Cyt_P450_sf"/>
</dbReference>
<keyword evidence="7 8" id="KW-0503">Monooxygenase</keyword>
<evidence type="ECO:0000256" key="4">
    <source>
        <dbReference type="ARBA" id="ARBA00022723"/>
    </source>
</evidence>
<organism evidence="9 10">
    <name type="scientific">Saccoglossus kowalevskii</name>
    <name type="common">Acorn worm</name>
    <dbReference type="NCBI Taxonomy" id="10224"/>
    <lineage>
        <taxon>Eukaryota</taxon>
        <taxon>Metazoa</taxon>
        <taxon>Hemichordata</taxon>
        <taxon>Enteropneusta</taxon>
        <taxon>Harrimaniidae</taxon>
        <taxon>Saccoglossus</taxon>
    </lineage>
</organism>
<name>A0ABM0LY23_SACKO</name>
<comment type="cofactor">
    <cofactor evidence="1">
        <name>heme</name>
        <dbReference type="ChEBI" id="CHEBI:30413"/>
    </cofactor>
</comment>
<dbReference type="GeneID" id="102805106"/>
<keyword evidence="4 8" id="KW-0479">Metal-binding</keyword>
<evidence type="ECO:0000256" key="6">
    <source>
        <dbReference type="ARBA" id="ARBA00023004"/>
    </source>
</evidence>
<dbReference type="PANTHER" id="PTHR24279">
    <property type="entry name" value="CYTOCHROME P450"/>
    <property type="match status" value="1"/>
</dbReference>
<accession>A0ABM0LY23</accession>
<keyword evidence="3 8" id="KW-0349">Heme</keyword>
<reference evidence="10" key="1">
    <citation type="submission" date="2025-08" db="UniProtKB">
        <authorList>
            <consortium name="RefSeq"/>
        </authorList>
    </citation>
    <scope>IDENTIFICATION</scope>
    <source>
        <tissue evidence="10">Testes</tissue>
    </source>
</reference>
<evidence type="ECO:0000256" key="8">
    <source>
        <dbReference type="RuleBase" id="RU000461"/>
    </source>
</evidence>
<evidence type="ECO:0000256" key="1">
    <source>
        <dbReference type="ARBA" id="ARBA00001971"/>
    </source>
</evidence>
<dbReference type="CDD" id="cd11054">
    <property type="entry name" value="CYP24A1-like"/>
    <property type="match status" value="1"/>
</dbReference>
<dbReference type="PRINTS" id="PR00463">
    <property type="entry name" value="EP450I"/>
</dbReference>
<evidence type="ECO:0000313" key="9">
    <source>
        <dbReference type="Proteomes" id="UP000694865"/>
    </source>
</evidence>
<dbReference type="PROSITE" id="PS00086">
    <property type="entry name" value="CYTOCHROME_P450"/>
    <property type="match status" value="1"/>
</dbReference>
<comment type="similarity">
    <text evidence="2 8">Belongs to the cytochrome P450 family.</text>
</comment>
<sequence>MHNLRNCACFCNRFKSNYQKRTFTTIAGAVKIKEDIKKIDFANAKPFNEIPGPRSIPVLGTSYEYLPFGPYSLHALQDALLDKYRKYGNIWRETFASIPAVNIILPDDIETLFKSDGSTPIRLAIEPLKLVRERFQMPIGLANLQGKEWRKIRSSMQKFILRPAEISNFIEAQDIIADDFISLMKELRTEDGEVPDFQRQIYKWALESVAAIALDTRLGCISAHLDPSSEPSVMIDATRIFMNLMGKLTFSSGLYKYISTPSWTQFARAGETLLRITQKYTEAAIQKIKEGRFEEGQSKYLLSLLAMKDLSYKDILISSNELITGGIDTTSHTLVFNLYTLATNHEKQEKVYEELNRILPDKSPITPEALKSMRYLKACIKETFRLFPLVPTNTRVTAKDLVMSGYQIPSGTMVVAPNIASRLPEYFPSPDEFIPERWLRGGDMHTDTSGFAHLPFGFGARMCIGRRVAEQELQLALIKLVKNFRIEWHHGKMGVYFYMLHVPDKPARFAFIDR</sequence>
<dbReference type="Proteomes" id="UP000694865">
    <property type="component" value="Unplaced"/>
</dbReference>
<dbReference type="InterPro" id="IPR017972">
    <property type="entry name" value="Cyt_P450_CS"/>
</dbReference>
<dbReference type="PRINTS" id="PR00385">
    <property type="entry name" value="P450"/>
</dbReference>
<dbReference type="RefSeq" id="XP_006812664.1">
    <property type="nucleotide sequence ID" value="XM_006812601.1"/>
</dbReference>
<keyword evidence="6 8" id="KW-0408">Iron</keyword>
<dbReference type="PANTHER" id="PTHR24279:SF120">
    <property type="entry name" value="CYTOCHROME P450"/>
    <property type="match status" value="1"/>
</dbReference>
<evidence type="ECO:0000256" key="3">
    <source>
        <dbReference type="ARBA" id="ARBA00022617"/>
    </source>
</evidence>
<keyword evidence="5 8" id="KW-0560">Oxidoreductase</keyword>
<dbReference type="InterPro" id="IPR050479">
    <property type="entry name" value="CYP11_CYP27_families"/>
</dbReference>
<dbReference type="Gene3D" id="1.10.630.10">
    <property type="entry name" value="Cytochrome P450"/>
    <property type="match status" value="1"/>
</dbReference>
<evidence type="ECO:0000256" key="5">
    <source>
        <dbReference type="ARBA" id="ARBA00023002"/>
    </source>
</evidence>
<evidence type="ECO:0000256" key="2">
    <source>
        <dbReference type="ARBA" id="ARBA00010617"/>
    </source>
</evidence>
<gene>
    <name evidence="10" type="primary">LOC102805106</name>
</gene>
<dbReference type="Pfam" id="PF00067">
    <property type="entry name" value="p450"/>
    <property type="match status" value="1"/>
</dbReference>
<dbReference type="InterPro" id="IPR001128">
    <property type="entry name" value="Cyt_P450"/>
</dbReference>
<proteinExistence type="inferred from homology"/>
<protein>
    <submittedName>
        <fullName evidence="10">Probable cytochrome P450 301a1, mitochondrial-like</fullName>
    </submittedName>
</protein>
<evidence type="ECO:0000256" key="7">
    <source>
        <dbReference type="ARBA" id="ARBA00023033"/>
    </source>
</evidence>
<evidence type="ECO:0000313" key="10">
    <source>
        <dbReference type="RefSeq" id="XP_006812664.1"/>
    </source>
</evidence>
<keyword evidence="9" id="KW-1185">Reference proteome</keyword>
<dbReference type="SUPFAM" id="SSF48264">
    <property type="entry name" value="Cytochrome P450"/>
    <property type="match status" value="1"/>
</dbReference>
<dbReference type="InterPro" id="IPR002401">
    <property type="entry name" value="Cyt_P450_E_grp-I"/>
</dbReference>